<evidence type="ECO:0000313" key="6">
    <source>
        <dbReference type="EMBL" id="SEJ22329.1"/>
    </source>
</evidence>
<dbReference type="STRING" id="170623.SAMN04244579_03547"/>
<dbReference type="GO" id="GO:0003700">
    <property type="term" value="F:DNA-binding transcription factor activity"/>
    <property type="evidence" value="ECO:0007669"/>
    <property type="project" value="InterPro"/>
</dbReference>
<proteinExistence type="inferred from homology"/>
<dbReference type="AlphaFoldDB" id="A0A1H9C452"/>
<sequence>MDRFDTLQLFARIVELGSFTRAAGALDIPRATATHAIKTLEERLGARLLERTTRQVRPTLDGQAFYERCKRILGDLEDAESSLSSAMANPRGTLRLDLHGAHANLIILPHIQEFHRRYPQIELAISSGDRLVDLVGEGIDCVVRAGNPRDSSLVARRLALMPEVVCASPDYLERHGRPAQPDELSAHQAVGFFSSNRDIRYPFSFLVDGEVAEFEMGGWISVNDAECYSTCALNGCGLIQVPRFRVEEHLRSGRLEEVLADWPSPGLPVSVLYPYHRQLSPRVKVFVEWLAAVYAERFAPTEAPRSVRRHLEE</sequence>
<dbReference type="PANTHER" id="PTHR30537:SF72">
    <property type="entry name" value="LYSR FAMILY TRANSCRIPTIONAL REGULATOR"/>
    <property type="match status" value="1"/>
</dbReference>
<feature type="domain" description="HTH lysR-type" evidence="5">
    <location>
        <begin position="1"/>
        <end position="59"/>
    </location>
</feature>
<name>A0A1H9C452_9GAMM</name>
<keyword evidence="2" id="KW-0805">Transcription regulation</keyword>
<dbReference type="FunFam" id="1.10.10.10:FF:000001">
    <property type="entry name" value="LysR family transcriptional regulator"/>
    <property type="match status" value="1"/>
</dbReference>
<dbReference type="RefSeq" id="WP_090619676.1">
    <property type="nucleotide sequence ID" value="NZ_FNYO01000054.1"/>
</dbReference>
<dbReference type="FunFam" id="3.40.190.290:FF:000001">
    <property type="entry name" value="Transcriptional regulator, LysR family"/>
    <property type="match status" value="1"/>
</dbReference>
<evidence type="ECO:0000256" key="4">
    <source>
        <dbReference type="ARBA" id="ARBA00023163"/>
    </source>
</evidence>
<gene>
    <name evidence="7" type="ORF">SAMN04244572_03327</name>
    <name evidence="8" type="ORF">SAMN04244573_00741</name>
    <name evidence="6" type="ORF">SAMN04244579_03547</name>
</gene>
<dbReference type="Proteomes" id="UP000199005">
    <property type="component" value="Unassembled WGS sequence"/>
</dbReference>
<accession>A0A1H9C452</accession>
<dbReference type="CDD" id="cd08472">
    <property type="entry name" value="PBP2_CrgA_like_3"/>
    <property type="match status" value="1"/>
</dbReference>
<evidence type="ECO:0000313" key="10">
    <source>
        <dbReference type="Proteomes" id="UP000199250"/>
    </source>
</evidence>
<dbReference type="InterPro" id="IPR058163">
    <property type="entry name" value="LysR-type_TF_proteobact-type"/>
</dbReference>
<dbReference type="GO" id="GO:0006351">
    <property type="term" value="P:DNA-templated transcription"/>
    <property type="evidence" value="ECO:0007669"/>
    <property type="project" value="TreeGrafter"/>
</dbReference>
<dbReference type="InterPro" id="IPR036388">
    <property type="entry name" value="WH-like_DNA-bd_sf"/>
</dbReference>
<dbReference type="Proteomes" id="UP000199250">
    <property type="component" value="Unassembled WGS sequence"/>
</dbReference>
<evidence type="ECO:0000313" key="11">
    <source>
        <dbReference type="Proteomes" id="UP000199267"/>
    </source>
</evidence>
<dbReference type="PANTHER" id="PTHR30537">
    <property type="entry name" value="HTH-TYPE TRANSCRIPTIONAL REGULATOR"/>
    <property type="match status" value="1"/>
</dbReference>
<keyword evidence="4" id="KW-0804">Transcription</keyword>
<dbReference type="OrthoDB" id="9786526at2"/>
<reference evidence="9 10" key="1">
    <citation type="submission" date="2016-10" db="EMBL/GenBank/DDBJ databases">
        <authorList>
            <person name="de Groot N.N."/>
        </authorList>
    </citation>
    <scope>NUCLEOTIDE SEQUENCE [LARGE SCALE GENOMIC DNA]</scope>
    <source>
        <strain evidence="6 9">DSM 1041</strain>
        <strain evidence="7 10">DSM 373</strain>
        <strain evidence="8 11">DSM 378</strain>
    </source>
</reference>
<organism evidence="8 11">
    <name type="scientific">Azotobacter beijerinckii</name>
    <dbReference type="NCBI Taxonomy" id="170623"/>
    <lineage>
        <taxon>Bacteria</taxon>
        <taxon>Pseudomonadati</taxon>
        <taxon>Pseudomonadota</taxon>
        <taxon>Gammaproteobacteria</taxon>
        <taxon>Pseudomonadales</taxon>
        <taxon>Pseudomonadaceae</taxon>
        <taxon>Azotobacter</taxon>
    </lineage>
</organism>
<evidence type="ECO:0000256" key="2">
    <source>
        <dbReference type="ARBA" id="ARBA00023015"/>
    </source>
</evidence>
<dbReference type="PROSITE" id="PS50931">
    <property type="entry name" value="HTH_LYSR"/>
    <property type="match status" value="1"/>
</dbReference>
<dbReference type="Gene3D" id="1.10.10.10">
    <property type="entry name" value="Winged helix-like DNA-binding domain superfamily/Winged helix DNA-binding domain"/>
    <property type="match status" value="1"/>
</dbReference>
<protein>
    <submittedName>
        <fullName evidence="8">DNA-binding transcriptional regulator, LysR family</fullName>
    </submittedName>
</protein>
<keyword evidence="3 8" id="KW-0238">DNA-binding</keyword>
<comment type="similarity">
    <text evidence="1">Belongs to the LysR transcriptional regulatory family.</text>
</comment>
<dbReference type="Pfam" id="PF03466">
    <property type="entry name" value="LysR_substrate"/>
    <property type="match status" value="1"/>
</dbReference>
<dbReference type="InterPro" id="IPR036390">
    <property type="entry name" value="WH_DNA-bd_sf"/>
</dbReference>
<dbReference type="InterPro" id="IPR005119">
    <property type="entry name" value="LysR_subst-bd"/>
</dbReference>
<evidence type="ECO:0000259" key="5">
    <source>
        <dbReference type="PROSITE" id="PS50931"/>
    </source>
</evidence>
<dbReference type="SUPFAM" id="SSF53850">
    <property type="entry name" value="Periplasmic binding protein-like II"/>
    <property type="match status" value="1"/>
</dbReference>
<dbReference type="EMBL" id="FNYQ01000067">
    <property type="protein sequence ID" value="SEJ26298.1"/>
    <property type="molecule type" value="Genomic_DNA"/>
</dbReference>
<dbReference type="SUPFAM" id="SSF46785">
    <property type="entry name" value="Winged helix' DNA-binding domain"/>
    <property type="match status" value="1"/>
</dbReference>
<dbReference type="Pfam" id="PF00126">
    <property type="entry name" value="HTH_1"/>
    <property type="match status" value="1"/>
</dbReference>
<dbReference type="EMBL" id="FOFJ01000005">
    <property type="protein sequence ID" value="SEP95932.1"/>
    <property type="molecule type" value="Genomic_DNA"/>
</dbReference>
<dbReference type="EMBL" id="FNYO01000054">
    <property type="protein sequence ID" value="SEJ22329.1"/>
    <property type="molecule type" value="Genomic_DNA"/>
</dbReference>
<evidence type="ECO:0000313" key="7">
    <source>
        <dbReference type="EMBL" id="SEJ26298.1"/>
    </source>
</evidence>
<dbReference type="Gene3D" id="3.40.190.290">
    <property type="match status" value="1"/>
</dbReference>
<evidence type="ECO:0000256" key="1">
    <source>
        <dbReference type="ARBA" id="ARBA00009437"/>
    </source>
</evidence>
<evidence type="ECO:0000256" key="3">
    <source>
        <dbReference type="ARBA" id="ARBA00023125"/>
    </source>
</evidence>
<evidence type="ECO:0000313" key="8">
    <source>
        <dbReference type="EMBL" id="SEP95932.1"/>
    </source>
</evidence>
<dbReference type="InterPro" id="IPR000847">
    <property type="entry name" value="LysR_HTH_N"/>
</dbReference>
<dbReference type="GO" id="GO:0043565">
    <property type="term" value="F:sequence-specific DNA binding"/>
    <property type="evidence" value="ECO:0007669"/>
    <property type="project" value="TreeGrafter"/>
</dbReference>
<evidence type="ECO:0000313" key="9">
    <source>
        <dbReference type="Proteomes" id="UP000199005"/>
    </source>
</evidence>
<dbReference type="Proteomes" id="UP000199267">
    <property type="component" value="Unassembled WGS sequence"/>
</dbReference>